<feature type="binding site" evidence="8">
    <location>
        <begin position="79"/>
        <end position="80"/>
    </location>
    <ligand>
        <name>substrate</name>
    </ligand>
</feature>
<evidence type="ECO:0000256" key="1">
    <source>
        <dbReference type="ARBA" id="ARBA00009156"/>
    </source>
</evidence>
<evidence type="ECO:0000256" key="6">
    <source>
        <dbReference type="ARBA" id="ARBA00022840"/>
    </source>
</evidence>
<evidence type="ECO:0000259" key="12">
    <source>
        <dbReference type="Pfam" id="PF02782"/>
    </source>
</evidence>
<evidence type="ECO:0000313" key="13">
    <source>
        <dbReference type="EMBL" id="PIB26865.1"/>
    </source>
</evidence>
<dbReference type="Pfam" id="PF02782">
    <property type="entry name" value="FGGY_C"/>
    <property type="match status" value="1"/>
</dbReference>
<dbReference type="InterPro" id="IPR043129">
    <property type="entry name" value="ATPase_NBD"/>
</dbReference>
<name>A0A2G5KBP6_9RHOB</name>
<protein>
    <recommendedName>
        <fullName evidence="8 10">Xylulose kinase</fullName>
        <shortName evidence="8 10">Xylulokinase</shortName>
        <ecNumber evidence="8 10">2.7.1.17</ecNumber>
    </recommendedName>
</protein>
<dbReference type="NCBIfam" id="TIGR01312">
    <property type="entry name" value="XylB"/>
    <property type="match status" value="1"/>
</dbReference>
<evidence type="ECO:0000256" key="2">
    <source>
        <dbReference type="ARBA" id="ARBA00022629"/>
    </source>
</evidence>
<dbReference type="CDD" id="cd07808">
    <property type="entry name" value="ASKHA_NBD_FGGY_EcXK-like"/>
    <property type="match status" value="1"/>
</dbReference>
<dbReference type="InterPro" id="IPR018483">
    <property type="entry name" value="Carb_kinase_FGGY_CS"/>
</dbReference>
<keyword evidence="6 8" id="KW-0067">ATP-binding</keyword>
<comment type="caution">
    <text evidence="13">The sequence shown here is derived from an EMBL/GenBank/DDBJ whole genome shotgun (WGS) entry which is preliminary data.</text>
</comment>
<dbReference type="Gene3D" id="3.30.420.40">
    <property type="match status" value="2"/>
</dbReference>
<dbReference type="GO" id="GO:0005524">
    <property type="term" value="F:ATP binding"/>
    <property type="evidence" value="ECO:0007669"/>
    <property type="project" value="UniProtKB-UniRule"/>
</dbReference>
<evidence type="ECO:0000259" key="11">
    <source>
        <dbReference type="Pfam" id="PF00370"/>
    </source>
</evidence>
<evidence type="ECO:0000256" key="7">
    <source>
        <dbReference type="ARBA" id="ARBA00023277"/>
    </source>
</evidence>
<dbReference type="GO" id="GO:0005998">
    <property type="term" value="P:xylulose catabolic process"/>
    <property type="evidence" value="ECO:0007669"/>
    <property type="project" value="UniProtKB-UniRule"/>
</dbReference>
<dbReference type="PROSITE" id="PS00445">
    <property type="entry name" value="FGGY_KINASES_2"/>
    <property type="match status" value="1"/>
</dbReference>
<keyword evidence="4 8" id="KW-0547">Nucleotide-binding</keyword>
<evidence type="ECO:0000256" key="9">
    <source>
        <dbReference type="RuleBase" id="RU003733"/>
    </source>
</evidence>
<accession>A0A2G5KBP6</accession>
<dbReference type="PANTHER" id="PTHR43095:SF6">
    <property type="entry name" value="XYLULOSE KINASE"/>
    <property type="match status" value="1"/>
</dbReference>
<dbReference type="RefSeq" id="WP_099591209.1">
    <property type="nucleotide sequence ID" value="NZ_MDGM01000001.1"/>
</dbReference>
<dbReference type="InterPro" id="IPR018484">
    <property type="entry name" value="FGGY_N"/>
</dbReference>
<evidence type="ECO:0000313" key="14">
    <source>
        <dbReference type="Proteomes" id="UP000231516"/>
    </source>
</evidence>
<dbReference type="AlphaFoldDB" id="A0A2G5KBP6"/>
<keyword evidence="3 8" id="KW-0808">Transferase</keyword>
<dbReference type="Proteomes" id="UP000231516">
    <property type="component" value="Unassembled WGS sequence"/>
</dbReference>
<dbReference type="InterPro" id="IPR000577">
    <property type="entry name" value="Carb_kinase_FGGY"/>
</dbReference>
<evidence type="ECO:0000256" key="10">
    <source>
        <dbReference type="RuleBase" id="RU364073"/>
    </source>
</evidence>
<comment type="catalytic activity">
    <reaction evidence="8 10">
        <text>D-xylulose + ATP = D-xylulose 5-phosphate + ADP + H(+)</text>
        <dbReference type="Rhea" id="RHEA:10964"/>
        <dbReference type="ChEBI" id="CHEBI:15378"/>
        <dbReference type="ChEBI" id="CHEBI:17140"/>
        <dbReference type="ChEBI" id="CHEBI:30616"/>
        <dbReference type="ChEBI" id="CHEBI:57737"/>
        <dbReference type="ChEBI" id="CHEBI:456216"/>
        <dbReference type="EC" id="2.7.1.17"/>
    </reaction>
</comment>
<dbReference type="Pfam" id="PF00370">
    <property type="entry name" value="FGGY_N"/>
    <property type="match status" value="1"/>
</dbReference>
<feature type="domain" description="Carbohydrate kinase FGGY C-terminal" evidence="12">
    <location>
        <begin position="252"/>
        <end position="435"/>
    </location>
</feature>
<sequence>MYLGLDLGTSGLKALIVDQNGAPVATAHAQYDVSQPHPNWSEQDPDEWVKACGAVFDQLRKNHPTEFTNIRAISLSGHMHGAVVVDIYGKPIRPCILWNDMRSETEAAQLDKDPDFRAISGNIVFPGFTAPKLMWMKKHEPDLFDHVHKVLLPKDYLLYWLTNRYVTDMSDAAGSSWLDVGKRAWSETLLTASGMRIDQMPDLIEGSQIAGILNSKIAQKFGLQNDIKIIAGGADNAVAACGVGAAQEGQGFVSLGTSGVLLAAKNGYHPAPETAVHTFCHAIPERWYQMGVMLSATNSLNWLANSLNTTPEELSKLCAGPITGPSKVMFLPYLSGERTPHNDADIGGAFIGLKSDTTSSDLCQAVMEGVSFALRDCLEALKSTGTELNEVLAIGGGTKSEFWLDTLSTILGLRLALPDKGDFGAALGAARLAMIGDGADIETTLVAPTIAKRISPNTQLQSKYEAAYQRFRKLYPLIKEAS</sequence>
<keyword evidence="7 8" id="KW-0119">Carbohydrate metabolism</keyword>
<proteinExistence type="inferred from homology"/>
<feature type="site" description="Important for activity" evidence="8">
    <location>
        <position position="6"/>
    </location>
</feature>
<evidence type="ECO:0000256" key="4">
    <source>
        <dbReference type="ARBA" id="ARBA00022741"/>
    </source>
</evidence>
<dbReference type="PROSITE" id="PS00933">
    <property type="entry name" value="FGGY_KINASES_1"/>
    <property type="match status" value="1"/>
</dbReference>
<evidence type="ECO:0000256" key="8">
    <source>
        <dbReference type="HAMAP-Rule" id="MF_02220"/>
    </source>
</evidence>
<dbReference type="InterPro" id="IPR006000">
    <property type="entry name" value="Xylulokinase"/>
</dbReference>
<dbReference type="InterPro" id="IPR018485">
    <property type="entry name" value="FGGY_C"/>
</dbReference>
<dbReference type="GO" id="GO:0042732">
    <property type="term" value="P:D-xylose metabolic process"/>
    <property type="evidence" value="ECO:0007669"/>
    <property type="project" value="UniProtKB-KW"/>
</dbReference>
<dbReference type="GO" id="GO:0004856">
    <property type="term" value="F:D-xylulokinase activity"/>
    <property type="evidence" value="ECO:0007669"/>
    <property type="project" value="UniProtKB-UniRule"/>
</dbReference>
<dbReference type="HAMAP" id="MF_02220">
    <property type="entry name" value="XylB"/>
    <property type="match status" value="1"/>
</dbReference>
<dbReference type="PIRSF" id="PIRSF000538">
    <property type="entry name" value="GlpK"/>
    <property type="match status" value="1"/>
</dbReference>
<dbReference type="OrthoDB" id="9805576at2"/>
<comment type="similarity">
    <text evidence="1 8 9">Belongs to the FGGY kinase family.</text>
</comment>
<dbReference type="PANTHER" id="PTHR43095">
    <property type="entry name" value="SUGAR KINASE"/>
    <property type="match status" value="1"/>
</dbReference>
<dbReference type="EC" id="2.7.1.17" evidence="8 10"/>
<keyword evidence="5 8" id="KW-0418">Kinase</keyword>
<dbReference type="EMBL" id="MDGM01000001">
    <property type="protein sequence ID" value="PIB26865.1"/>
    <property type="molecule type" value="Genomic_DNA"/>
</dbReference>
<feature type="domain" description="Carbohydrate kinase FGGY N-terminal" evidence="11">
    <location>
        <begin position="1"/>
        <end position="242"/>
    </location>
</feature>
<comment type="function">
    <text evidence="8">Catalyzes the phosphorylation of D-xylulose to D-xylulose 5-phosphate.</text>
</comment>
<organism evidence="13 14">
    <name type="scientific">Paramylibacter kogurei</name>
    <dbReference type="NCBI Taxonomy" id="1889778"/>
    <lineage>
        <taxon>Bacteria</taxon>
        <taxon>Pseudomonadati</taxon>
        <taxon>Pseudomonadota</taxon>
        <taxon>Alphaproteobacteria</taxon>
        <taxon>Rhodobacterales</taxon>
        <taxon>Paracoccaceae</taxon>
        <taxon>Paramylibacter</taxon>
    </lineage>
</organism>
<feature type="active site" description="Proton acceptor" evidence="8">
    <location>
        <position position="235"/>
    </location>
</feature>
<keyword evidence="14" id="KW-1185">Reference proteome</keyword>
<evidence type="ECO:0000256" key="5">
    <source>
        <dbReference type="ARBA" id="ARBA00022777"/>
    </source>
</evidence>
<evidence type="ECO:0000256" key="3">
    <source>
        <dbReference type="ARBA" id="ARBA00022679"/>
    </source>
</evidence>
<gene>
    <name evidence="8 10" type="primary">xylB</name>
    <name evidence="13" type="ORF">BFP76_10745</name>
</gene>
<keyword evidence="2 8" id="KW-0859">Xylose metabolism</keyword>
<dbReference type="SUPFAM" id="SSF53067">
    <property type="entry name" value="Actin-like ATPase domain"/>
    <property type="match status" value="2"/>
</dbReference>
<dbReference type="InterPro" id="IPR050406">
    <property type="entry name" value="FGGY_Carb_Kinase"/>
</dbReference>
<reference evidence="13 14" key="1">
    <citation type="submission" date="2016-08" db="EMBL/GenBank/DDBJ databases">
        <title>Draft genome of Amylibacter sp. strain 4G11.</title>
        <authorList>
            <person name="Wong S.-K."/>
            <person name="Hamasaki K."/>
            <person name="Yoshizawa S."/>
        </authorList>
    </citation>
    <scope>NUCLEOTIDE SEQUENCE [LARGE SCALE GENOMIC DNA]</scope>
    <source>
        <strain evidence="13 14">4G11</strain>
    </source>
</reference>